<feature type="chain" id="PRO_5047436907" description="Outer membrane protein beta-barrel domain-containing protein" evidence="2">
    <location>
        <begin position="22"/>
        <end position="213"/>
    </location>
</feature>
<keyword evidence="4" id="KW-1185">Reference proteome</keyword>
<gene>
    <name evidence="3" type="ORF">GCM10023187_48620</name>
</gene>
<dbReference type="RefSeq" id="WP_345270651.1">
    <property type="nucleotide sequence ID" value="NZ_BAABHB010000014.1"/>
</dbReference>
<feature type="region of interest" description="Disordered" evidence="1">
    <location>
        <begin position="25"/>
        <end position="49"/>
    </location>
</feature>
<dbReference type="EMBL" id="BAABHB010000014">
    <property type="protein sequence ID" value="GAA4416810.1"/>
    <property type="molecule type" value="Genomic_DNA"/>
</dbReference>
<evidence type="ECO:0008006" key="5">
    <source>
        <dbReference type="Google" id="ProtNLM"/>
    </source>
</evidence>
<comment type="caution">
    <text evidence="3">The sequence shown here is derived from an EMBL/GenBank/DDBJ whole genome shotgun (WGS) entry which is preliminary data.</text>
</comment>
<protein>
    <recommendedName>
        <fullName evidence="5">Outer membrane protein beta-barrel domain-containing protein</fullName>
    </recommendedName>
</protein>
<accession>A0ABP8KU74</accession>
<dbReference type="Proteomes" id="UP001500936">
    <property type="component" value="Unassembled WGS sequence"/>
</dbReference>
<evidence type="ECO:0000256" key="1">
    <source>
        <dbReference type="SAM" id="MobiDB-lite"/>
    </source>
</evidence>
<sequence length="213" mass="24028">MKHIGKLVLLSALLSSSLAFAQITEDPEDRREAGREPLRTQTPEGRPLPFGQRLRIGGGISSLQIGNAQIGTPFIIGVSPVVAYQASERLILGTGVNYVYYRYRLRLPNQTITDQFNQFGVRGFGMYEVVPSLVPNLFAHAEYEGNNIRYPDNVAREYRRRWVTAPLLGLTYSQRIGRLAGINLSALYNINYNADIYSRYVYGSPFVIRVSFF</sequence>
<evidence type="ECO:0000313" key="4">
    <source>
        <dbReference type="Proteomes" id="UP001500936"/>
    </source>
</evidence>
<keyword evidence="2" id="KW-0732">Signal</keyword>
<proteinExistence type="predicted"/>
<feature type="compositionally biased region" description="Basic and acidic residues" evidence="1">
    <location>
        <begin position="28"/>
        <end position="38"/>
    </location>
</feature>
<feature type="signal peptide" evidence="2">
    <location>
        <begin position="1"/>
        <end position="21"/>
    </location>
</feature>
<name>A0ABP8KU74_9BACT</name>
<evidence type="ECO:0000256" key="2">
    <source>
        <dbReference type="SAM" id="SignalP"/>
    </source>
</evidence>
<organism evidence="3 4">
    <name type="scientific">Nibrella viscosa</name>
    <dbReference type="NCBI Taxonomy" id="1084524"/>
    <lineage>
        <taxon>Bacteria</taxon>
        <taxon>Pseudomonadati</taxon>
        <taxon>Bacteroidota</taxon>
        <taxon>Cytophagia</taxon>
        <taxon>Cytophagales</taxon>
        <taxon>Spirosomataceae</taxon>
        <taxon>Nibrella</taxon>
    </lineage>
</organism>
<evidence type="ECO:0000313" key="3">
    <source>
        <dbReference type="EMBL" id="GAA4416810.1"/>
    </source>
</evidence>
<reference evidence="4" key="1">
    <citation type="journal article" date="2019" name="Int. J. Syst. Evol. Microbiol.">
        <title>The Global Catalogue of Microorganisms (GCM) 10K type strain sequencing project: providing services to taxonomists for standard genome sequencing and annotation.</title>
        <authorList>
            <consortium name="The Broad Institute Genomics Platform"/>
            <consortium name="The Broad Institute Genome Sequencing Center for Infectious Disease"/>
            <person name="Wu L."/>
            <person name="Ma J."/>
        </authorList>
    </citation>
    <scope>NUCLEOTIDE SEQUENCE [LARGE SCALE GENOMIC DNA]</scope>
    <source>
        <strain evidence="4">JCM 17925</strain>
    </source>
</reference>